<keyword evidence="2" id="KW-1185">Reference proteome</keyword>
<proteinExistence type="predicted"/>
<gene>
    <name evidence="1" type="ORF">J1605_002160</name>
</gene>
<evidence type="ECO:0000313" key="1">
    <source>
        <dbReference type="EMBL" id="KAJ8796563.1"/>
    </source>
</evidence>
<protein>
    <submittedName>
        <fullName evidence="1">Uncharacterized protein</fullName>
    </submittedName>
</protein>
<dbReference type="EMBL" id="JAIQCJ010000358">
    <property type="protein sequence ID" value="KAJ8796563.1"/>
    <property type="molecule type" value="Genomic_DNA"/>
</dbReference>
<evidence type="ECO:0000313" key="2">
    <source>
        <dbReference type="Proteomes" id="UP001159641"/>
    </source>
</evidence>
<reference evidence="1 2" key="1">
    <citation type="submission" date="2022-11" db="EMBL/GenBank/DDBJ databases">
        <title>Whole genome sequence of Eschrichtius robustus ER-17-0199.</title>
        <authorList>
            <person name="Bruniche-Olsen A."/>
            <person name="Black A.N."/>
            <person name="Fields C.J."/>
            <person name="Walden K."/>
            <person name="Dewoody J.A."/>
        </authorList>
    </citation>
    <scope>NUCLEOTIDE SEQUENCE [LARGE SCALE GENOMIC DNA]</scope>
    <source>
        <strain evidence="1">ER-17-0199</strain>
        <tissue evidence="1">Blubber</tissue>
    </source>
</reference>
<accession>A0AB34HWP2</accession>
<name>A0AB34HWP2_ESCRO</name>
<comment type="caution">
    <text evidence="1">The sequence shown here is derived from an EMBL/GenBank/DDBJ whole genome shotgun (WGS) entry which is preliminary data.</text>
</comment>
<sequence length="53" mass="5775">MACQPCRGAGRIWCCRSHKVRPWGLGRAGVSASTPQPWEGCVGIPWRMHALGV</sequence>
<dbReference type="AlphaFoldDB" id="A0AB34HWP2"/>
<dbReference type="Proteomes" id="UP001159641">
    <property type="component" value="Unassembled WGS sequence"/>
</dbReference>
<organism evidence="1 2">
    <name type="scientific">Eschrichtius robustus</name>
    <name type="common">California gray whale</name>
    <name type="synonym">Eschrichtius gibbosus</name>
    <dbReference type="NCBI Taxonomy" id="9764"/>
    <lineage>
        <taxon>Eukaryota</taxon>
        <taxon>Metazoa</taxon>
        <taxon>Chordata</taxon>
        <taxon>Craniata</taxon>
        <taxon>Vertebrata</taxon>
        <taxon>Euteleostomi</taxon>
        <taxon>Mammalia</taxon>
        <taxon>Eutheria</taxon>
        <taxon>Laurasiatheria</taxon>
        <taxon>Artiodactyla</taxon>
        <taxon>Whippomorpha</taxon>
        <taxon>Cetacea</taxon>
        <taxon>Mysticeti</taxon>
        <taxon>Eschrichtiidae</taxon>
        <taxon>Eschrichtius</taxon>
    </lineage>
</organism>